<protein>
    <recommendedName>
        <fullName evidence="5">Pentatricopeptide repeat-containing protein</fullName>
    </recommendedName>
</protein>
<sequence length="273" mass="30516">MPVPPKAKAKIKYVRQLAERIKAGIKAEETRLLWFDRFTKYPPPVKLAEIIGDVLKEEPEPLDDGTAGLLIKYLGPIGGPELGMVAAEWMIEAGWPTINRIHIFNSVLILCERSWDLQNAFRAYDMMKKRGVAPNVFTFNLLISTSRLRGAHEKAFEVYEEMVATGVVPNTFTYTTLIEACNYRKAGHCEPALYAFQALLNSGIEPPDFVRLELLSTIENGCARSNLQGATEVFEGLEDVGMSNNTRAFNAVLNACAREGEWIAALEVFENMK</sequence>
<dbReference type="InterPro" id="IPR011990">
    <property type="entry name" value="TPR-like_helical_dom_sf"/>
</dbReference>
<evidence type="ECO:0000256" key="2">
    <source>
        <dbReference type="PROSITE-ProRule" id="PRU00708"/>
    </source>
</evidence>
<evidence type="ECO:0000313" key="4">
    <source>
        <dbReference type="Proteomes" id="UP001190700"/>
    </source>
</evidence>
<feature type="non-terminal residue" evidence="3">
    <location>
        <position position="273"/>
    </location>
</feature>
<evidence type="ECO:0008006" key="5">
    <source>
        <dbReference type="Google" id="ProtNLM"/>
    </source>
</evidence>
<keyword evidence="4" id="KW-1185">Reference proteome</keyword>
<reference evidence="3 4" key="1">
    <citation type="journal article" date="2015" name="Genome Biol. Evol.">
        <title>Comparative Genomics of a Bacterivorous Green Alga Reveals Evolutionary Causalities and Consequences of Phago-Mixotrophic Mode of Nutrition.</title>
        <authorList>
            <person name="Burns J.A."/>
            <person name="Paasch A."/>
            <person name="Narechania A."/>
            <person name="Kim E."/>
        </authorList>
    </citation>
    <scope>NUCLEOTIDE SEQUENCE [LARGE SCALE GENOMIC DNA]</scope>
    <source>
        <strain evidence="3 4">PLY_AMNH</strain>
    </source>
</reference>
<feature type="repeat" description="PPR" evidence="2">
    <location>
        <begin position="135"/>
        <end position="169"/>
    </location>
</feature>
<dbReference type="PANTHER" id="PTHR47936:SF1">
    <property type="entry name" value="PENTATRICOPEPTIDE REPEAT-CONTAINING PROTEIN GUN1, CHLOROPLASTIC"/>
    <property type="match status" value="1"/>
</dbReference>
<dbReference type="Pfam" id="PF13041">
    <property type="entry name" value="PPR_2"/>
    <property type="match status" value="2"/>
</dbReference>
<keyword evidence="1" id="KW-0677">Repeat</keyword>
<feature type="repeat" description="PPR" evidence="2">
    <location>
        <begin position="245"/>
        <end position="273"/>
    </location>
</feature>
<dbReference type="Proteomes" id="UP001190700">
    <property type="component" value="Unassembled WGS sequence"/>
</dbReference>
<feature type="repeat" description="PPR" evidence="2">
    <location>
        <begin position="170"/>
        <end position="206"/>
    </location>
</feature>
<dbReference type="NCBIfam" id="TIGR00756">
    <property type="entry name" value="PPR"/>
    <property type="match status" value="2"/>
</dbReference>
<dbReference type="InterPro" id="IPR002885">
    <property type="entry name" value="PPR_rpt"/>
</dbReference>
<organism evidence="3 4">
    <name type="scientific">Cymbomonas tetramitiformis</name>
    <dbReference type="NCBI Taxonomy" id="36881"/>
    <lineage>
        <taxon>Eukaryota</taxon>
        <taxon>Viridiplantae</taxon>
        <taxon>Chlorophyta</taxon>
        <taxon>Pyramimonadophyceae</taxon>
        <taxon>Pyramimonadales</taxon>
        <taxon>Pyramimonadaceae</taxon>
        <taxon>Cymbomonas</taxon>
    </lineage>
</organism>
<accession>A0AAE0LA44</accession>
<evidence type="ECO:0000256" key="1">
    <source>
        <dbReference type="ARBA" id="ARBA00022737"/>
    </source>
</evidence>
<evidence type="ECO:0000313" key="3">
    <source>
        <dbReference type="EMBL" id="KAK3277801.1"/>
    </source>
</evidence>
<dbReference type="EMBL" id="LGRX02005897">
    <property type="protein sequence ID" value="KAK3277801.1"/>
    <property type="molecule type" value="Genomic_DNA"/>
</dbReference>
<dbReference type="AlphaFoldDB" id="A0AAE0LA44"/>
<name>A0AAE0LA44_9CHLO</name>
<comment type="caution">
    <text evidence="3">The sequence shown here is derived from an EMBL/GenBank/DDBJ whole genome shotgun (WGS) entry which is preliminary data.</text>
</comment>
<dbReference type="Gene3D" id="1.25.40.10">
    <property type="entry name" value="Tetratricopeptide repeat domain"/>
    <property type="match status" value="2"/>
</dbReference>
<proteinExistence type="predicted"/>
<gene>
    <name evidence="3" type="ORF">CYMTET_14216</name>
</gene>
<dbReference type="Pfam" id="PF01535">
    <property type="entry name" value="PPR"/>
    <property type="match status" value="1"/>
</dbReference>
<dbReference type="PANTHER" id="PTHR47936">
    <property type="entry name" value="PPR_LONG DOMAIN-CONTAINING PROTEIN"/>
    <property type="match status" value="1"/>
</dbReference>
<feature type="repeat" description="PPR" evidence="2">
    <location>
        <begin position="100"/>
        <end position="134"/>
    </location>
</feature>
<dbReference type="PROSITE" id="PS51375">
    <property type="entry name" value="PPR"/>
    <property type="match status" value="4"/>
</dbReference>